<sequence length="59" mass="6385">MPDSHVDSDTKRKFREALQRKHANDGLHRPEVAGGGKVGGAHGPETSGSQQMFRRKSGS</sequence>
<name>A0ABS5T8C0_9ACTN</name>
<evidence type="ECO:0000313" key="3">
    <source>
        <dbReference type="Proteomes" id="UP001197247"/>
    </source>
</evidence>
<organism evidence="2 3">
    <name type="scientific">Kineosporia corallincola</name>
    <dbReference type="NCBI Taxonomy" id="2835133"/>
    <lineage>
        <taxon>Bacteria</taxon>
        <taxon>Bacillati</taxon>
        <taxon>Actinomycetota</taxon>
        <taxon>Actinomycetes</taxon>
        <taxon>Kineosporiales</taxon>
        <taxon>Kineosporiaceae</taxon>
        <taxon>Kineosporia</taxon>
    </lineage>
</organism>
<accession>A0ABS5T8C0</accession>
<evidence type="ECO:0000256" key="1">
    <source>
        <dbReference type="SAM" id="MobiDB-lite"/>
    </source>
</evidence>
<proteinExistence type="predicted"/>
<dbReference type="EMBL" id="JAHBAY010000001">
    <property type="protein sequence ID" value="MBT0767328.1"/>
    <property type="molecule type" value="Genomic_DNA"/>
</dbReference>
<feature type="compositionally biased region" description="Gly residues" evidence="1">
    <location>
        <begin position="33"/>
        <end position="42"/>
    </location>
</feature>
<gene>
    <name evidence="2" type="ORF">KIH74_00230</name>
</gene>
<keyword evidence="3" id="KW-1185">Reference proteome</keyword>
<dbReference type="Pfam" id="PF17227">
    <property type="entry name" value="DUF5302"/>
    <property type="match status" value="1"/>
</dbReference>
<reference evidence="2 3" key="1">
    <citation type="submission" date="2021-05" db="EMBL/GenBank/DDBJ databases">
        <title>Kineosporia and Streptomyces sp. nov. two new marine actinobacteria isolated from Coral.</title>
        <authorList>
            <person name="Buangrab K."/>
            <person name="Sutthacheep M."/>
            <person name="Yeemin T."/>
            <person name="Harunari E."/>
            <person name="Igarashi Y."/>
            <person name="Kanchanasin P."/>
            <person name="Tanasupawat S."/>
            <person name="Phongsopitanun W."/>
        </authorList>
    </citation>
    <scope>NUCLEOTIDE SEQUENCE [LARGE SCALE GENOMIC DNA]</scope>
    <source>
        <strain evidence="2 3">J2-2</strain>
    </source>
</reference>
<protein>
    <submittedName>
        <fullName evidence="2">DUF5302 domain-containing protein</fullName>
    </submittedName>
</protein>
<dbReference type="RefSeq" id="WP_214153200.1">
    <property type="nucleotide sequence ID" value="NZ_JAHBAY010000001.1"/>
</dbReference>
<dbReference type="InterPro" id="IPR035172">
    <property type="entry name" value="DUF5302"/>
</dbReference>
<feature type="region of interest" description="Disordered" evidence="1">
    <location>
        <begin position="1"/>
        <end position="59"/>
    </location>
</feature>
<evidence type="ECO:0000313" key="2">
    <source>
        <dbReference type="EMBL" id="MBT0767328.1"/>
    </source>
</evidence>
<dbReference type="Proteomes" id="UP001197247">
    <property type="component" value="Unassembled WGS sequence"/>
</dbReference>
<comment type="caution">
    <text evidence="2">The sequence shown here is derived from an EMBL/GenBank/DDBJ whole genome shotgun (WGS) entry which is preliminary data.</text>
</comment>
<feature type="compositionally biased region" description="Basic and acidic residues" evidence="1">
    <location>
        <begin position="1"/>
        <end position="31"/>
    </location>
</feature>